<feature type="transmembrane region" description="Helical" evidence="7">
    <location>
        <begin position="96"/>
        <end position="118"/>
    </location>
</feature>
<feature type="transmembrane region" description="Helical" evidence="7">
    <location>
        <begin position="130"/>
        <end position="157"/>
    </location>
</feature>
<feature type="transmembrane region" description="Helical" evidence="7">
    <location>
        <begin position="275"/>
        <end position="294"/>
    </location>
</feature>
<evidence type="ECO:0000256" key="8">
    <source>
        <dbReference type="SAM" id="SignalP"/>
    </source>
</evidence>
<feature type="domain" description="ABC transmembrane type-1" evidence="9">
    <location>
        <begin position="92"/>
        <end position="300"/>
    </location>
</feature>
<proteinExistence type="inferred from homology"/>
<feature type="chain" id="PRO_5046593303" evidence="8">
    <location>
        <begin position="23"/>
        <end position="308"/>
    </location>
</feature>
<keyword evidence="11" id="KW-1185">Reference proteome</keyword>
<dbReference type="PANTHER" id="PTHR43163">
    <property type="entry name" value="DIPEPTIDE TRANSPORT SYSTEM PERMEASE PROTEIN DPPB-RELATED"/>
    <property type="match status" value="1"/>
</dbReference>
<protein>
    <submittedName>
        <fullName evidence="10">ABC transporter permease</fullName>
    </submittedName>
</protein>
<comment type="similarity">
    <text evidence="7">Belongs to the binding-protein-dependent transport system permease family.</text>
</comment>
<evidence type="ECO:0000256" key="6">
    <source>
        <dbReference type="ARBA" id="ARBA00023136"/>
    </source>
</evidence>
<dbReference type="Pfam" id="PF19300">
    <property type="entry name" value="BPD_transp_1_N"/>
    <property type="match status" value="1"/>
</dbReference>
<dbReference type="Pfam" id="PF00528">
    <property type="entry name" value="BPD_transp_1"/>
    <property type="match status" value="1"/>
</dbReference>
<evidence type="ECO:0000256" key="3">
    <source>
        <dbReference type="ARBA" id="ARBA00022475"/>
    </source>
</evidence>
<evidence type="ECO:0000256" key="4">
    <source>
        <dbReference type="ARBA" id="ARBA00022692"/>
    </source>
</evidence>
<keyword evidence="6 7" id="KW-0472">Membrane</keyword>
<keyword evidence="2 7" id="KW-0813">Transport</keyword>
<evidence type="ECO:0000256" key="2">
    <source>
        <dbReference type="ARBA" id="ARBA00022448"/>
    </source>
</evidence>
<dbReference type="PANTHER" id="PTHR43163:SF3">
    <property type="entry name" value="PEPTIDE ABC TRANSPORTER PERMEASE PROTEIN"/>
    <property type="match status" value="1"/>
</dbReference>
<evidence type="ECO:0000256" key="7">
    <source>
        <dbReference type="RuleBase" id="RU363032"/>
    </source>
</evidence>
<keyword evidence="5 7" id="KW-1133">Transmembrane helix</keyword>
<dbReference type="InterPro" id="IPR000515">
    <property type="entry name" value="MetI-like"/>
</dbReference>
<gene>
    <name evidence="10" type="ORF">ABZ071_25350</name>
</gene>
<dbReference type="InterPro" id="IPR035906">
    <property type="entry name" value="MetI-like_sf"/>
</dbReference>
<feature type="transmembrane region" description="Helical" evidence="7">
    <location>
        <begin position="177"/>
        <end position="198"/>
    </location>
</feature>
<accession>A0ABV2VS15</accession>
<organism evidence="10 11">
    <name type="scientific">Micromonospora fulviviridis</name>
    <dbReference type="NCBI Taxonomy" id="47860"/>
    <lineage>
        <taxon>Bacteria</taxon>
        <taxon>Bacillati</taxon>
        <taxon>Actinomycetota</taxon>
        <taxon>Actinomycetes</taxon>
        <taxon>Micromonosporales</taxon>
        <taxon>Micromonosporaceae</taxon>
        <taxon>Micromonospora</taxon>
    </lineage>
</organism>
<feature type="transmembrane region" description="Helical" evidence="7">
    <location>
        <begin position="210"/>
        <end position="230"/>
    </location>
</feature>
<dbReference type="PROSITE" id="PS50928">
    <property type="entry name" value="ABC_TM1"/>
    <property type="match status" value="1"/>
</dbReference>
<keyword evidence="3" id="KW-1003">Cell membrane</keyword>
<keyword evidence="8" id="KW-0732">Signal</keyword>
<reference evidence="10 11" key="1">
    <citation type="submission" date="2024-06" db="EMBL/GenBank/DDBJ databases">
        <title>The Natural Products Discovery Center: Release of the First 8490 Sequenced Strains for Exploring Actinobacteria Biosynthetic Diversity.</title>
        <authorList>
            <person name="Kalkreuter E."/>
            <person name="Kautsar S.A."/>
            <person name="Yang D."/>
            <person name="Bader C.D."/>
            <person name="Teijaro C.N."/>
            <person name="Fluegel L."/>
            <person name="Davis C.M."/>
            <person name="Simpson J.R."/>
            <person name="Lauterbach L."/>
            <person name="Steele A.D."/>
            <person name="Gui C."/>
            <person name="Meng S."/>
            <person name="Li G."/>
            <person name="Viehrig K."/>
            <person name="Ye F."/>
            <person name="Su P."/>
            <person name="Kiefer A.F."/>
            <person name="Nichols A."/>
            <person name="Cepeda A.J."/>
            <person name="Yan W."/>
            <person name="Fan B."/>
            <person name="Jiang Y."/>
            <person name="Adhikari A."/>
            <person name="Zheng C.-J."/>
            <person name="Schuster L."/>
            <person name="Cowan T.M."/>
            <person name="Smanski M.J."/>
            <person name="Chevrette M.G."/>
            <person name="De Carvalho L.P.S."/>
            <person name="Shen B."/>
        </authorList>
    </citation>
    <scope>NUCLEOTIDE SEQUENCE [LARGE SCALE GENOMIC DNA]</scope>
    <source>
        <strain evidence="10 11">NPDC006286</strain>
    </source>
</reference>
<dbReference type="InterPro" id="IPR045621">
    <property type="entry name" value="BPD_transp_1_N"/>
</dbReference>
<dbReference type="EMBL" id="JBEXRX010000096">
    <property type="protein sequence ID" value="MEU0155174.1"/>
    <property type="molecule type" value="Genomic_DNA"/>
</dbReference>
<dbReference type="SUPFAM" id="SSF161098">
    <property type="entry name" value="MetI-like"/>
    <property type="match status" value="1"/>
</dbReference>
<evidence type="ECO:0000313" key="11">
    <source>
        <dbReference type="Proteomes" id="UP001550348"/>
    </source>
</evidence>
<feature type="signal peptide" evidence="8">
    <location>
        <begin position="1"/>
        <end position="22"/>
    </location>
</feature>
<evidence type="ECO:0000256" key="5">
    <source>
        <dbReference type="ARBA" id="ARBA00022989"/>
    </source>
</evidence>
<dbReference type="RefSeq" id="WP_355666790.1">
    <property type="nucleotide sequence ID" value="NZ_JBEXRX010000096.1"/>
</dbReference>
<evidence type="ECO:0000313" key="10">
    <source>
        <dbReference type="EMBL" id="MEU0155174.1"/>
    </source>
</evidence>
<comment type="caution">
    <text evidence="10">The sequence shown here is derived from an EMBL/GenBank/DDBJ whole genome shotgun (WGS) entry which is preliminary data.</text>
</comment>
<sequence length="308" mass="30849">MILRALVRAALLLVGVSVLVFAATEALPGDAAEARTAGRATAAQLAEMRAGTGLDVAPWRRYLHWAGSLLQGDAGVSLISGRPVTDMIGQRLPATAALAGAALLVTVPLMLVLAWPAAEGSVVGRLVDALVTATAAIPQVVVAAGLTALFAGVLAWLPPVSLLPAGGGPPGLTVLALPALSLALPAAAYGAMLLRGLVTDILARPYVRDARLRGLTAARIAVVYVGPFLIAPAVRILAVVTGGLIAATAVVETMFGHAGLGELLVGAVANRDVPVVQAAAMLAATAVVLGLLVADMAAVLTDPRRAAA</sequence>
<dbReference type="Proteomes" id="UP001550348">
    <property type="component" value="Unassembled WGS sequence"/>
</dbReference>
<name>A0ABV2VS15_9ACTN</name>
<keyword evidence="4 7" id="KW-0812">Transmembrane</keyword>
<evidence type="ECO:0000256" key="1">
    <source>
        <dbReference type="ARBA" id="ARBA00004651"/>
    </source>
</evidence>
<comment type="subcellular location">
    <subcellularLocation>
        <location evidence="1 7">Cell membrane</location>
        <topology evidence="1 7">Multi-pass membrane protein</topology>
    </subcellularLocation>
</comment>
<evidence type="ECO:0000259" key="9">
    <source>
        <dbReference type="PROSITE" id="PS50928"/>
    </source>
</evidence>